<dbReference type="InterPro" id="IPR023393">
    <property type="entry name" value="START-like_dom_sf"/>
</dbReference>
<keyword evidence="4" id="KW-1185">Reference proteome</keyword>
<dbReference type="AlphaFoldDB" id="A0A967AWB2"/>
<dbReference type="EMBL" id="VIKU02000008">
    <property type="protein sequence ID" value="NHF61373.1"/>
    <property type="molecule type" value="Genomic_DNA"/>
</dbReference>
<dbReference type="Gene3D" id="3.30.530.20">
    <property type="match status" value="1"/>
</dbReference>
<gene>
    <name evidence="3" type="ORF">FK220_018610</name>
</gene>
<name>A0A967AWB2_9FLAO</name>
<evidence type="ECO:0000259" key="2">
    <source>
        <dbReference type="Pfam" id="PF08327"/>
    </source>
</evidence>
<dbReference type="SUPFAM" id="SSF55961">
    <property type="entry name" value="Bet v1-like"/>
    <property type="match status" value="1"/>
</dbReference>
<comment type="caution">
    <text evidence="3">The sequence shown here is derived from an EMBL/GenBank/DDBJ whole genome shotgun (WGS) entry which is preliminary data.</text>
</comment>
<dbReference type="Pfam" id="PF08327">
    <property type="entry name" value="AHSA1"/>
    <property type="match status" value="1"/>
</dbReference>
<evidence type="ECO:0000256" key="1">
    <source>
        <dbReference type="ARBA" id="ARBA00006817"/>
    </source>
</evidence>
<dbReference type="InterPro" id="IPR013538">
    <property type="entry name" value="ASHA1/2-like_C"/>
</dbReference>
<reference evidence="3" key="1">
    <citation type="submission" date="2019-07" db="EMBL/GenBank/DDBJ databases">
        <authorList>
            <person name="De-Chao Zhang Q."/>
        </authorList>
    </citation>
    <scope>NUCLEOTIDE SEQUENCE</scope>
    <source>
        <strain evidence="3">TP-CH-4</strain>
    </source>
</reference>
<organism evidence="3 4">
    <name type="scientific">Pelagihabitans pacificus</name>
    <dbReference type="NCBI Taxonomy" id="2696054"/>
    <lineage>
        <taxon>Bacteria</taxon>
        <taxon>Pseudomonadati</taxon>
        <taxon>Bacteroidota</taxon>
        <taxon>Flavobacteriia</taxon>
        <taxon>Flavobacteriales</taxon>
        <taxon>Flavobacteriaceae</taxon>
        <taxon>Pelagihabitans</taxon>
    </lineage>
</organism>
<evidence type="ECO:0000313" key="3">
    <source>
        <dbReference type="EMBL" id="NHF61373.1"/>
    </source>
</evidence>
<evidence type="ECO:0000313" key="4">
    <source>
        <dbReference type="Proteomes" id="UP000707206"/>
    </source>
</evidence>
<accession>A0A967AWB2</accession>
<dbReference type="Proteomes" id="UP000707206">
    <property type="component" value="Unassembled WGS sequence"/>
</dbReference>
<feature type="domain" description="Activator of Hsp90 ATPase homologue 1/2-like C-terminal" evidence="2">
    <location>
        <begin position="14"/>
        <end position="119"/>
    </location>
</feature>
<sequence>MATKHIIWRLHLKSPPKHVFTLLNTAEGRERFWCEKSSETDTGILFEFPNGMKYIGKVYERATDKVFKIDYFHSSVAFELEKNAIGGTDLTLTNSRVSNDEYEQMKAGWVSVLLNLKAVADFGIDLRNHDQGKTWDQGYVDN</sequence>
<reference evidence="3" key="2">
    <citation type="submission" date="2020-03" db="EMBL/GenBank/DDBJ databases">
        <title>Flavobacteriaceae bacterium strain TP-CH-4, a member of the family Flavobacteriaceae isolated from a deep-sea seamount.</title>
        <authorList>
            <person name="Zhang D.-C."/>
        </authorList>
    </citation>
    <scope>NUCLEOTIDE SEQUENCE</scope>
    <source>
        <strain evidence="3">TP-CH-4</strain>
    </source>
</reference>
<proteinExistence type="inferred from homology"/>
<protein>
    <recommendedName>
        <fullName evidence="2">Activator of Hsp90 ATPase homologue 1/2-like C-terminal domain-containing protein</fullName>
    </recommendedName>
</protein>
<comment type="similarity">
    <text evidence="1">Belongs to the AHA1 family.</text>
</comment>
<dbReference type="RefSeq" id="WP_152575876.1">
    <property type="nucleotide sequence ID" value="NZ_VIKU02000008.1"/>
</dbReference>